<reference evidence="1 2" key="1">
    <citation type="journal article" date="2023" name="Commun. Biol.">
        <title>Genome analysis of Parmales, the sister group of diatoms, reveals the evolutionary specialization of diatoms from phago-mixotrophs to photoautotrophs.</title>
        <authorList>
            <person name="Ban H."/>
            <person name="Sato S."/>
            <person name="Yoshikawa S."/>
            <person name="Yamada K."/>
            <person name="Nakamura Y."/>
            <person name="Ichinomiya M."/>
            <person name="Sato N."/>
            <person name="Blanc-Mathieu R."/>
            <person name="Endo H."/>
            <person name="Kuwata A."/>
            <person name="Ogata H."/>
        </authorList>
    </citation>
    <scope>NUCLEOTIDE SEQUENCE [LARGE SCALE GENOMIC DNA]</scope>
</reference>
<dbReference type="Proteomes" id="UP001165060">
    <property type="component" value="Unassembled WGS sequence"/>
</dbReference>
<protein>
    <submittedName>
        <fullName evidence="1">Uncharacterized protein</fullName>
    </submittedName>
</protein>
<dbReference type="EMBL" id="BRYB01000484">
    <property type="protein sequence ID" value="GMI31014.1"/>
    <property type="molecule type" value="Genomic_DNA"/>
</dbReference>
<dbReference type="SUPFAM" id="SSF63825">
    <property type="entry name" value="YWTD domain"/>
    <property type="match status" value="1"/>
</dbReference>
<evidence type="ECO:0000313" key="2">
    <source>
        <dbReference type="Proteomes" id="UP001165060"/>
    </source>
</evidence>
<feature type="non-terminal residue" evidence="1">
    <location>
        <position position="215"/>
    </location>
</feature>
<sequence length="215" mass="23290">MCDLAERNMVLVDGGSDIVGVEVLLEKGTFLVSNRVPSNPGNGRVWECPLDTTATMDIFSCELFAYRPDGSDWDPYQIHADVEKGVVYVSDHDYMKIHAFFFDGTYLGRVEETEGNLGAPTDFTIYEGAFPPLSTFELPDSDVFEAGTDITVPLTLKNHRNVPIGAEFPALPGIYSIEATGIIPGTNISSTITGSIEYDRAAPSSAALTSTLKIP</sequence>
<organism evidence="1 2">
    <name type="scientific">Tetraparma gracilis</name>
    <dbReference type="NCBI Taxonomy" id="2962635"/>
    <lineage>
        <taxon>Eukaryota</taxon>
        <taxon>Sar</taxon>
        <taxon>Stramenopiles</taxon>
        <taxon>Ochrophyta</taxon>
        <taxon>Bolidophyceae</taxon>
        <taxon>Parmales</taxon>
        <taxon>Triparmaceae</taxon>
        <taxon>Tetraparma</taxon>
    </lineage>
</organism>
<proteinExistence type="predicted"/>
<comment type="caution">
    <text evidence="1">The sequence shown here is derived from an EMBL/GenBank/DDBJ whole genome shotgun (WGS) entry which is preliminary data.</text>
</comment>
<evidence type="ECO:0000313" key="1">
    <source>
        <dbReference type="EMBL" id="GMI31014.1"/>
    </source>
</evidence>
<keyword evidence="2" id="KW-1185">Reference proteome</keyword>
<accession>A0ABQ6MQN9</accession>
<gene>
    <name evidence="1" type="ORF">TeGR_g8912</name>
</gene>
<name>A0ABQ6MQN9_9STRA</name>